<keyword evidence="3" id="KW-1185">Reference proteome</keyword>
<sequence length="142" mass="15685">MRGLRLIFALGQHLGMLSVCLAPISPHKLICTLPTHSTPTSPTFQTFGLCLLGIQVIRPSTFNISTMLNYAVENFELPVYSVLLRGWRLSCYTHQPQFPRPPGGHTHFRPALALGDVAHRPLTAGHGARVFLHQLLLLLDLG</sequence>
<evidence type="ECO:0000313" key="2">
    <source>
        <dbReference type="EMBL" id="KAF6331891.1"/>
    </source>
</evidence>
<proteinExistence type="predicted"/>
<evidence type="ECO:0000256" key="1">
    <source>
        <dbReference type="SAM" id="SignalP"/>
    </source>
</evidence>
<protein>
    <recommendedName>
        <fullName evidence="4">Secreted protein</fullName>
    </recommendedName>
</protein>
<organism evidence="2 3">
    <name type="scientific">Pipistrellus kuhlii</name>
    <name type="common">Kuhl's pipistrelle</name>
    <dbReference type="NCBI Taxonomy" id="59472"/>
    <lineage>
        <taxon>Eukaryota</taxon>
        <taxon>Metazoa</taxon>
        <taxon>Chordata</taxon>
        <taxon>Craniata</taxon>
        <taxon>Vertebrata</taxon>
        <taxon>Euteleostomi</taxon>
        <taxon>Mammalia</taxon>
        <taxon>Eutheria</taxon>
        <taxon>Laurasiatheria</taxon>
        <taxon>Chiroptera</taxon>
        <taxon>Yangochiroptera</taxon>
        <taxon>Vespertilionidae</taxon>
        <taxon>Pipistrellus</taxon>
    </lineage>
</organism>
<dbReference type="AlphaFoldDB" id="A0A7J7W3N3"/>
<reference evidence="2 3" key="1">
    <citation type="journal article" date="2020" name="Nature">
        <title>Six reference-quality genomes reveal evolution of bat adaptations.</title>
        <authorList>
            <person name="Jebb D."/>
            <person name="Huang Z."/>
            <person name="Pippel M."/>
            <person name="Hughes G.M."/>
            <person name="Lavrichenko K."/>
            <person name="Devanna P."/>
            <person name="Winkler S."/>
            <person name="Jermiin L.S."/>
            <person name="Skirmuntt E.C."/>
            <person name="Katzourakis A."/>
            <person name="Burkitt-Gray L."/>
            <person name="Ray D.A."/>
            <person name="Sullivan K.A.M."/>
            <person name="Roscito J.G."/>
            <person name="Kirilenko B.M."/>
            <person name="Davalos L.M."/>
            <person name="Corthals A.P."/>
            <person name="Power M.L."/>
            <person name="Jones G."/>
            <person name="Ransome R.D."/>
            <person name="Dechmann D.K.N."/>
            <person name="Locatelli A.G."/>
            <person name="Puechmaille S.J."/>
            <person name="Fedrigo O."/>
            <person name="Jarvis E.D."/>
            <person name="Hiller M."/>
            <person name="Vernes S.C."/>
            <person name="Myers E.W."/>
            <person name="Teeling E.C."/>
        </authorList>
    </citation>
    <scope>NUCLEOTIDE SEQUENCE [LARGE SCALE GENOMIC DNA]</scope>
    <source>
        <strain evidence="2">MPipKuh1</strain>
        <tissue evidence="2">Flight muscle</tissue>
    </source>
</reference>
<evidence type="ECO:0008006" key="4">
    <source>
        <dbReference type="Google" id="ProtNLM"/>
    </source>
</evidence>
<feature type="chain" id="PRO_5029730238" description="Secreted protein" evidence="1">
    <location>
        <begin position="23"/>
        <end position="142"/>
    </location>
</feature>
<keyword evidence="1" id="KW-0732">Signal</keyword>
<name>A0A7J7W3N3_PIPKU</name>
<comment type="caution">
    <text evidence="2">The sequence shown here is derived from an EMBL/GenBank/DDBJ whole genome shotgun (WGS) entry which is preliminary data.</text>
</comment>
<evidence type="ECO:0000313" key="3">
    <source>
        <dbReference type="Proteomes" id="UP000558488"/>
    </source>
</evidence>
<feature type="signal peptide" evidence="1">
    <location>
        <begin position="1"/>
        <end position="22"/>
    </location>
</feature>
<accession>A0A7J7W3N3</accession>
<gene>
    <name evidence="2" type="ORF">mPipKuh1_008194</name>
</gene>
<dbReference type="EMBL" id="JACAGB010000012">
    <property type="protein sequence ID" value="KAF6331891.1"/>
    <property type="molecule type" value="Genomic_DNA"/>
</dbReference>
<dbReference type="Proteomes" id="UP000558488">
    <property type="component" value="Unassembled WGS sequence"/>
</dbReference>